<dbReference type="InterPro" id="IPR001509">
    <property type="entry name" value="Epimerase_deHydtase"/>
</dbReference>
<keyword evidence="1 4" id="KW-0521">NADP</keyword>
<evidence type="ECO:0000256" key="3">
    <source>
        <dbReference type="ARBA" id="ARBA00023277"/>
    </source>
</evidence>
<dbReference type="InterPro" id="IPR011912">
    <property type="entry name" value="Heptose_epim"/>
</dbReference>
<evidence type="ECO:0000313" key="7">
    <source>
        <dbReference type="Proteomes" id="UP000037566"/>
    </source>
</evidence>
<name>A0A0M0EJA4_KOMEU</name>
<feature type="binding site" evidence="4">
    <location>
        <begin position="71"/>
        <end position="75"/>
    </location>
    <ligand>
        <name>NADP(+)</name>
        <dbReference type="ChEBI" id="CHEBI:58349"/>
    </ligand>
</feature>
<dbReference type="PATRIC" id="fig|33995.3.peg.1830"/>
<feature type="binding site" evidence="4">
    <location>
        <begin position="30"/>
        <end position="31"/>
    </location>
    <ligand>
        <name>NADP(+)</name>
        <dbReference type="ChEBI" id="CHEBI:58349"/>
    </ligand>
</feature>
<gene>
    <name evidence="6" type="primary">hldD1</name>
    <name evidence="4" type="synonym">hldD</name>
    <name evidence="6" type="ORF">KOEU_16460</name>
</gene>
<dbReference type="GO" id="GO:0005975">
    <property type="term" value="P:carbohydrate metabolic process"/>
    <property type="evidence" value="ECO:0007669"/>
    <property type="project" value="UniProtKB-UniRule"/>
</dbReference>
<feature type="binding site" evidence="4">
    <location>
        <position position="184"/>
    </location>
    <ligand>
        <name>substrate</name>
    </ligand>
</feature>
<dbReference type="GO" id="GO:0050661">
    <property type="term" value="F:NADP binding"/>
    <property type="evidence" value="ECO:0007669"/>
    <property type="project" value="InterPro"/>
</dbReference>
<accession>A0A0M0EJA4</accession>
<dbReference type="PANTHER" id="PTHR43103:SF3">
    <property type="entry name" value="ADP-L-GLYCERO-D-MANNO-HEPTOSE-6-EPIMERASE"/>
    <property type="match status" value="1"/>
</dbReference>
<organism evidence="6 7">
    <name type="scientific">Komagataeibacter europaeus</name>
    <name type="common">Gluconacetobacter europaeus</name>
    <dbReference type="NCBI Taxonomy" id="33995"/>
    <lineage>
        <taxon>Bacteria</taxon>
        <taxon>Pseudomonadati</taxon>
        <taxon>Pseudomonadota</taxon>
        <taxon>Alphaproteobacteria</taxon>
        <taxon>Acetobacterales</taxon>
        <taxon>Acetobacteraceae</taxon>
        <taxon>Komagataeibacter</taxon>
    </lineage>
</organism>
<dbReference type="Pfam" id="PF01370">
    <property type="entry name" value="Epimerase"/>
    <property type="match status" value="1"/>
</dbReference>
<comment type="pathway">
    <text evidence="4">Nucleotide-sugar biosynthesis; ADP-L-glycero-beta-D-manno-heptose biosynthesis; ADP-L-glycero-beta-D-manno-heptose from D-glycero-beta-D-manno-heptose 7-phosphate: step 4/4.</text>
</comment>
<evidence type="ECO:0000256" key="1">
    <source>
        <dbReference type="ARBA" id="ARBA00022857"/>
    </source>
</evidence>
<keyword evidence="2 4" id="KW-0413">Isomerase</keyword>
<feature type="binding site" evidence="4">
    <location>
        <position position="182"/>
    </location>
    <ligand>
        <name>NADP(+)</name>
        <dbReference type="ChEBI" id="CHEBI:58349"/>
    </ligand>
</feature>
<dbReference type="InterPro" id="IPR036291">
    <property type="entry name" value="NAD(P)-bd_dom_sf"/>
</dbReference>
<evidence type="ECO:0000313" key="6">
    <source>
        <dbReference type="EMBL" id="KON64996.1"/>
    </source>
</evidence>
<comment type="similarity">
    <text evidence="4">Belongs to the NAD(P)-dependent epimerase/dehydratase family. HldD subfamily.</text>
</comment>
<dbReference type="OrthoDB" id="9801785at2"/>
<feature type="binding site" evidence="4">
    <location>
        <position position="173"/>
    </location>
    <ligand>
        <name>substrate</name>
    </ligand>
</feature>
<protein>
    <recommendedName>
        <fullName evidence="4">ADP-L-glycero-D-manno-heptose-6-epimerase</fullName>
        <ecNumber evidence="4">5.1.3.20</ecNumber>
    </recommendedName>
    <alternativeName>
        <fullName evidence="4">ADP-L-glycero-beta-D-manno-heptose-6-epimerase</fullName>
        <shortName evidence="4">ADP-glyceromanno-heptose 6-epimerase</shortName>
        <shortName evidence="4">ADP-hep 6-epimerase</shortName>
        <shortName evidence="4">AGME</shortName>
    </alternativeName>
</protein>
<dbReference type="RefSeq" id="WP_053323225.1">
    <property type="nucleotide sequence ID" value="NZ_LHUQ01000006.1"/>
</dbReference>
<comment type="domain">
    <text evidence="4">Contains a large N-terminal NADP-binding domain, and a smaller C-terminal substrate-binding domain.</text>
</comment>
<comment type="caution">
    <text evidence="4">Lacks conserved residue(s) required for the propagation of feature annotation.</text>
</comment>
<feature type="binding site" evidence="4">
    <location>
        <position position="219"/>
    </location>
    <ligand>
        <name>substrate</name>
    </ligand>
</feature>
<dbReference type="Proteomes" id="UP000037566">
    <property type="component" value="Unassembled WGS sequence"/>
</dbReference>
<comment type="caution">
    <text evidence="6">The sequence shown here is derived from an EMBL/GenBank/DDBJ whole genome shotgun (WGS) entry which is preliminary data.</text>
</comment>
<feature type="active site" description="Proton acceptor" evidence="4">
    <location>
        <position position="141"/>
    </location>
</feature>
<comment type="subunit">
    <text evidence="4">Homopentamer.</text>
</comment>
<dbReference type="NCBIfam" id="TIGR02197">
    <property type="entry name" value="heptose_epim"/>
    <property type="match status" value="1"/>
</dbReference>
<dbReference type="GO" id="GO:0097171">
    <property type="term" value="P:ADP-L-glycero-beta-D-manno-heptose biosynthetic process"/>
    <property type="evidence" value="ECO:0007669"/>
    <property type="project" value="UniProtKB-UniPathway"/>
</dbReference>
<reference evidence="6" key="1">
    <citation type="submission" date="2015-08" db="EMBL/GenBank/DDBJ databases">
        <title>Draft genome sequence of Komagataeibacter europaeus CECT 8546 a cellulose producer strain from vinegar produced by the traditional method.</title>
        <authorList>
            <person name="Poehlein A."/>
            <person name="Valera M.J."/>
            <person name="Haack F.S."/>
            <person name="Mas A."/>
            <person name="Daniel R."/>
            <person name="Streit W.R."/>
            <person name="Mateo E."/>
        </authorList>
    </citation>
    <scope>NUCLEOTIDE SEQUENCE [LARGE SCALE GENOMIC DNA]</scope>
    <source>
        <strain evidence="6">CECT 8546</strain>
    </source>
</reference>
<sequence>MILITGGSGFIGSYLQAEIHARGGETVIVDWLGHEGKWRNLQRHAPSRVISPENLDAFLASDPDIKAVFHMGAISETTATDGDLVWQTNVTLSQKLWSWCAEKDISFIYASSAATYGAASTRSEFSDSLSNVDNLRPLNLYGWSKHVFDQWVVKQLQDGKKTPKQWAGLKFFNVYGPNEYHKGKMISVVKVKYDDILKGGPAKLFKSDTSAVADGQQARDFIWVGDVANVMLWLYENPHVSGLFNCGTGIARTYLDLAYAVCDSLGVSRAVEFIDMPAQLRGNYQNFTCADMRKIRDAGYEKEFTSLEDGINIYINKFLKGPMYI</sequence>
<dbReference type="GO" id="GO:0008712">
    <property type="term" value="F:ADP-glyceromanno-heptose 6-epimerase activity"/>
    <property type="evidence" value="ECO:0007669"/>
    <property type="project" value="UniProtKB-UniRule"/>
</dbReference>
<dbReference type="Gene3D" id="3.40.50.720">
    <property type="entry name" value="NAD(P)-binding Rossmann-like Domain"/>
    <property type="match status" value="1"/>
</dbReference>
<dbReference type="UniPathway" id="UPA00356">
    <property type="reaction ID" value="UER00440"/>
</dbReference>
<keyword evidence="3 4" id="KW-0119">Carbohydrate metabolism</keyword>
<dbReference type="STRING" id="33995.KOEU_16460"/>
<feature type="binding site" evidence="4">
    <location>
        <position position="37"/>
    </location>
    <ligand>
        <name>NADP(+)</name>
        <dbReference type="ChEBI" id="CHEBI:58349"/>
    </ligand>
</feature>
<evidence type="ECO:0000256" key="2">
    <source>
        <dbReference type="ARBA" id="ARBA00023235"/>
    </source>
</evidence>
<comment type="cofactor">
    <cofactor evidence="4">
        <name>NADP(+)</name>
        <dbReference type="ChEBI" id="CHEBI:58349"/>
    </cofactor>
    <text evidence="4">Binds 1 NADP(+) per subunit.</text>
</comment>
<dbReference type="EC" id="5.1.3.20" evidence="4"/>
<feature type="binding site" evidence="4">
    <location>
        <begin position="205"/>
        <end position="208"/>
    </location>
    <ligand>
        <name>substrate</name>
    </ligand>
</feature>
<evidence type="ECO:0000256" key="4">
    <source>
        <dbReference type="HAMAP-Rule" id="MF_01601"/>
    </source>
</evidence>
<comment type="catalytic activity">
    <reaction evidence="4">
        <text>ADP-D-glycero-beta-D-manno-heptose = ADP-L-glycero-beta-D-manno-heptose</text>
        <dbReference type="Rhea" id="RHEA:17577"/>
        <dbReference type="ChEBI" id="CHEBI:59967"/>
        <dbReference type="ChEBI" id="CHEBI:61506"/>
        <dbReference type="EC" id="5.1.3.20"/>
    </reaction>
</comment>
<feature type="domain" description="NAD-dependent epimerase/dehydratase" evidence="5">
    <location>
        <begin position="2"/>
        <end position="247"/>
    </location>
</feature>
<evidence type="ECO:0000259" key="5">
    <source>
        <dbReference type="Pfam" id="PF01370"/>
    </source>
</evidence>
<dbReference type="AlphaFoldDB" id="A0A0M0EJA4"/>
<proteinExistence type="inferred from homology"/>
<feature type="binding site" evidence="4">
    <location>
        <position position="145"/>
    </location>
    <ligand>
        <name>NADP(+)</name>
        <dbReference type="ChEBI" id="CHEBI:58349"/>
    </ligand>
</feature>
<dbReference type="Gene3D" id="3.90.25.10">
    <property type="entry name" value="UDP-galactose 4-epimerase, domain 1"/>
    <property type="match status" value="1"/>
</dbReference>
<feature type="binding site" evidence="4">
    <location>
        <begin position="10"/>
        <end position="11"/>
    </location>
    <ligand>
        <name>NADP(+)</name>
        <dbReference type="ChEBI" id="CHEBI:58349"/>
    </ligand>
</feature>
<feature type="binding site" evidence="4">
    <location>
        <position position="174"/>
    </location>
    <ligand>
        <name>NADP(+)</name>
        <dbReference type="ChEBI" id="CHEBI:58349"/>
    </ligand>
</feature>
<keyword evidence="7" id="KW-1185">Reference proteome</keyword>
<dbReference type="EMBL" id="LHUQ01000006">
    <property type="protein sequence ID" value="KON64996.1"/>
    <property type="molecule type" value="Genomic_DNA"/>
</dbReference>
<dbReference type="HAMAP" id="MF_01601">
    <property type="entry name" value="Heptose_epimerase"/>
    <property type="match status" value="1"/>
</dbReference>
<comment type="function">
    <text evidence="4">Catalyzes the interconversion between ADP-D-glycero-beta-D-manno-heptose and ADP-L-glycero-beta-D-manno-heptose via an epimerization at carbon 6 of the heptose.</text>
</comment>
<dbReference type="SUPFAM" id="SSF51735">
    <property type="entry name" value="NAD(P)-binding Rossmann-fold domains"/>
    <property type="match status" value="1"/>
</dbReference>
<feature type="binding site" evidence="4">
    <location>
        <position position="284"/>
    </location>
    <ligand>
        <name>substrate</name>
    </ligand>
</feature>
<feature type="active site" description="Proton acceptor" evidence="4">
    <location>
        <position position="182"/>
    </location>
</feature>
<dbReference type="PANTHER" id="PTHR43103">
    <property type="entry name" value="NUCLEOSIDE-DIPHOSPHATE-SUGAR EPIMERASE"/>
    <property type="match status" value="1"/>
</dbReference>